<keyword evidence="3" id="KW-0548">Nucleotidyltransferase</keyword>
<accession>A0A2J6S6R8</accession>
<dbReference type="Gene3D" id="3.90.228.10">
    <property type="match status" value="1"/>
</dbReference>
<dbReference type="OrthoDB" id="109543at2759"/>
<keyword evidence="1" id="KW-0328">Glycosyltransferase</keyword>
<dbReference type="Pfam" id="PF00644">
    <property type="entry name" value="PARP"/>
    <property type="match status" value="1"/>
</dbReference>
<dbReference type="GO" id="GO:0016779">
    <property type="term" value="F:nucleotidyltransferase activity"/>
    <property type="evidence" value="ECO:0007669"/>
    <property type="project" value="UniProtKB-KW"/>
</dbReference>
<protein>
    <recommendedName>
        <fullName evidence="5">NTF2 domain-containing protein</fullName>
    </recommendedName>
</protein>
<feature type="domain" description="NTF2" evidence="5">
    <location>
        <begin position="716"/>
        <end position="843"/>
    </location>
</feature>
<proteinExistence type="predicted"/>
<dbReference type="InterPro" id="IPR012317">
    <property type="entry name" value="Poly(ADP-ribose)pol_cat_dom"/>
</dbReference>
<evidence type="ECO:0000256" key="4">
    <source>
        <dbReference type="ARBA" id="ARBA00023027"/>
    </source>
</evidence>
<dbReference type="InterPro" id="IPR051838">
    <property type="entry name" value="ARTD_PARP"/>
</dbReference>
<sequence length="1324" mass="145603">MQTLRRSRSNFSIKSKFSTHGQSDNWHRQISLEAGDQHPIGPGYVPNTSFPWTTLRQITDSYLAKKRGKITVEDRDACLIALIRNYAAKDIAIAACTHAMSPKAVRDLLTVDLNIEPGDSFGLPSYLQAIIAANHVNEGAVSALEAQRAIELMASSNASAGRYLERLLQILINGVPANFLIHSHIQTLARLACVEFAAQVERLRHQCQWRRAQAATEWLSRFVQRSVESLPENLDSTQILYANFPHWYAWANWNPDVARIGRWELFSPMQRATLTNALALEGPDYISDRHATLREAVEAQGFIASQTRHSVASIVFEVESGFANDVPNMVDRLLRLVDAAVVTSENDDTAILAYFCISQSVTNRRLNCLECLSHLADPSISALVSQAYRARNESWGAQMAAVMRLLPILGIQHSLRTAIGPDISNLVRGTLEEMQRRLLSQIRSGQPSSETETRLQACGSGLLETPWLWPSLDSSLVDLFKDWPTIEDIDCLQSIRSLAKTSSTGNMLEVVTKINDYLVNCLVKRGTINTGTRILVKALIKLWKQATDPDRRLLALSVVQGRVITTNFRCRCLDQLPQLEDGFVFSLRAIIHNHDEAPSPACVDLTTLLATTEASILTCWRPVLNRMLQNQGQKLIDYALANLKAKEWVKFLLDIHKIFGEVKWDPATSAPILNPQLHRWATIIDMMYMHVIDELEADTRCGSTVQCILAGGDGPYGHLEETLERALLLMLHMEAYSKPAMMTLISLLQRDGSNALAIVDALSSLDSATEQGCDICLQVVDFAQNKPSELVEVVLAGYLQAPDSTDADREALRSVAEVFDMRPGSTKDWSEAGLKVVTDYLDAEYAELFAEAQRLEEMRFLLKSIDPQGTSKILESVGIEDGSAVDDALASLPPGLISVVERVDDMRVEMLFPLTHLTQLQRLRFGLGNARSLYLHFVIAHDPAFCLHLDSEMKGKGRAGHATTIHHPWQAISGGEEPDLPICQGQTSPAKYHLSRAIARHLAEGFTSLEAVHVLVTSILKDLGKGCITCARDHGVKIRGPTTCSQAVCRNAFRSASLEVHLCQIRQDPDAVDFLLSMVYSAASSGNLQLLPNCPFNNTATVLQVLNLLPSMSSLQNSDSMAEAIRALNPQVEQLLKWVCTACRGFISSAQGSLLIPSFPAGTHQFLLATHSPEHEAAFSRHLSTWNAFTQTRVLFHGTSLDRLFAITCEGLKVLSGTSLQAHGAASGAGIYCASEPVTSWGYCAGQGQGNWAGSRFSNFRVLLGLENAGSSVSPRGVHVVKDATTLCVRYLFMIPANDNSIPKAGHITPALASVYTSLRSGAL</sequence>
<evidence type="ECO:0000313" key="7">
    <source>
        <dbReference type="Proteomes" id="UP000235786"/>
    </source>
</evidence>
<dbReference type="SUPFAM" id="SSF56399">
    <property type="entry name" value="ADP-ribosylation"/>
    <property type="match status" value="1"/>
</dbReference>
<evidence type="ECO:0000256" key="3">
    <source>
        <dbReference type="ARBA" id="ARBA00022695"/>
    </source>
</evidence>
<dbReference type="PROSITE" id="PS50177">
    <property type="entry name" value="NTF2_DOMAIN"/>
    <property type="match status" value="1"/>
</dbReference>
<evidence type="ECO:0000313" key="6">
    <source>
        <dbReference type="EMBL" id="PMD46465.1"/>
    </source>
</evidence>
<name>A0A2J6S6R8_HYAVF</name>
<keyword evidence="2" id="KW-0808">Transferase</keyword>
<keyword evidence="4" id="KW-0520">NAD</keyword>
<evidence type="ECO:0000256" key="2">
    <source>
        <dbReference type="ARBA" id="ARBA00022679"/>
    </source>
</evidence>
<dbReference type="GO" id="GO:0003950">
    <property type="term" value="F:NAD+ poly-ADP-ribosyltransferase activity"/>
    <property type="evidence" value="ECO:0007669"/>
    <property type="project" value="InterPro"/>
</dbReference>
<dbReference type="EMBL" id="KZ613939">
    <property type="protein sequence ID" value="PMD46465.1"/>
    <property type="molecule type" value="Genomic_DNA"/>
</dbReference>
<dbReference type="STRING" id="1149755.A0A2J6S6R8"/>
<keyword evidence="7" id="KW-1185">Reference proteome</keyword>
<reference evidence="6 7" key="1">
    <citation type="submission" date="2016-04" db="EMBL/GenBank/DDBJ databases">
        <title>A degradative enzymes factory behind the ericoid mycorrhizal symbiosis.</title>
        <authorList>
            <consortium name="DOE Joint Genome Institute"/>
            <person name="Martino E."/>
            <person name="Morin E."/>
            <person name="Grelet G."/>
            <person name="Kuo A."/>
            <person name="Kohler A."/>
            <person name="Daghino S."/>
            <person name="Barry K."/>
            <person name="Choi C."/>
            <person name="Cichocki N."/>
            <person name="Clum A."/>
            <person name="Copeland A."/>
            <person name="Hainaut M."/>
            <person name="Haridas S."/>
            <person name="Labutti K."/>
            <person name="Lindquist E."/>
            <person name="Lipzen A."/>
            <person name="Khouja H.-R."/>
            <person name="Murat C."/>
            <person name="Ohm R."/>
            <person name="Olson A."/>
            <person name="Spatafora J."/>
            <person name="Veneault-Fourrey C."/>
            <person name="Henrissat B."/>
            <person name="Grigoriev I."/>
            <person name="Martin F."/>
            <person name="Perotto S."/>
        </authorList>
    </citation>
    <scope>NUCLEOTIDE SEQUENCE [LARGE SCALE GENOMIC DNA]</scope>
    <source>
        <strain evidence="6 7">F</strain>
    </source>
</reference>
<gene>
    <name evidence="6" type="ORF">L207DRAFT_507382</name>
</gene>
<dbReference type="Proteomes" id="UP000235786">
    <property type="component" value="Unassembled WGS sequence"/>
</dbReference>
<evidence type="ECO:0000256" key="1">
    <source>
        <dbReference type="ARBA" id="ARBA00022676"/>
    </source>
</evidence>
<organism evidence="6 7">
    <name type="scientific">Hyaloscypha variabilis (strain UAMH 11265 / GT02V1 / F)</name>
    <name type="common">Meliniomyces variabilis</name>
    <dbReference type="NCBI Taxonomy" id="1149755"/>
    <lineage>
        <taxon>Eukaryota</taxon>
        <taxon>Fungi</taxon>
        <taxon>Dikarya</taxon>
        <taxon>Ascomycota</taxon>
        <taxon>Pezizomycotina</taxon>
        <taxon>Leotiomycetes</taxon>
        <taxon>Helotiales</taxon>
        <taxon>Hyaloscyphaceae</taxon>
        <taxon>Hyaloscypha</taxon>
        <taxon>Hyaloscypha variabilis</taxon>
    </lineage>
</organism>
<dbReference type="InterPro" id="IPR018222">
    <property type="entry name" value="Nuclear_transport_factor_2_euk"/>
</dbReference>
<dbReference type="PANTHER" id="PTHR21328">
    <property type="entry name" value="POLY ADP-RIBOSE POLYMERASE FAMILY, MEMBER PARP"/>
    <property type="match status" value="1"/>
</dbReference>
<evidence type="ECO:0000259" key="5">
    <source>
        <dbReference type="PROSITE" id="PS50177"/>
    </source>
</evidence>